<evidence type="ECO:0000313" key="1">
    <source>
        <dbReference type="EMBL" id="MBR0648716.1"/>
    </source>
</evidence>
<reference evidence="2" key="1">
    <citation type="journal article" date="2021" name="Syst. Appl. Microbiol.">
        <title>Roseomonas hellenica sp. nov., isolated from roots of wild-growing Alkanna tinctoria.</title>
        <authorList>
            <person name="Rat A."/>
            <person name="Naranjo H.D."/>
            <person name="Lebbe L."/>
            <person name="Cnockaert M."/>
            <person name="Krigas N."/>
            <person name="Grigoriadou K."/>
            <person name="Maloupa E."/>
            <person name="Willems A."/>
        </authorList>
    </citation>
    <scope>NUCLEOTIDE SEQUENCE [LARGE SCALE GENOMIC DNA]</scope>
    <source>
        <strain evidence="2">LMG 31159</strain>
    </source>
</reference>
<sequence>MSVTLEGVTGFEGPFGSVFFARQIATAAASGVMATNVPVGSEGKRLRHHIHSRAVCDPRSACDWSVLPSPTDGTLIAP</sequence>
<evidence type="ECO:0000313" key="2">
    <source>
        <dbReference type="Proteomes" id="UP000698752"/>
    </source>
</evidence>
<gene>
    <name evidence="1" type="ORF">GXW78_03520</name>
</gene>
<proteinExistence type="predicted"/>
<keyword evidence="2" id="KW-1185">Reference proteome</keyword>
<dbReference type="EMBL" id="JAAEDI010000003">
    <property type="protein sequence ID" value="MBR0648716.1"/>
    <property type="molecule type" value="Genomic_DNA"/>
</dbReference>
<comment type="caution">
    <text evidence="1">The sequence shown here is derived from an EMBL/GenBank/DDBJ whole genome shotgun (WGS) entry which is preliminary data.</text>
</comment>
<protein>
    <submittedName>
        <fullName evidence="1">Uncharacterized protein</fullName>
    </submittedName>
</protein>
<dbReference type="Proteomes" id="UP000698752">
    <property type="component" value="Unassembled WGS sequence"/>
</dbReference>
<accession>A0ABS5ECH6</accession>
<name>A0ABS5ECH6_9PROT</name>
<dbReference type="RefSeq" id="WP_211866082.1">
    <property type="nucleotide sequence ID" value="NZ_JAAEDI010000003.1"/>
</dbReference>
<organism evidence="1 2">
    <name type="scientific">Neoroseomonas terrae</name>
    <dbReference type="NCBI Taxonomy" id="424799"/>
    <lineage>
        <taxon>Bacteria</taxon>
        <taxon>Pseudomonadati</taxon>
        <taxon>Pseudomonadota</taxon>
        <taxon>Alphaproteobacteria</taxon>
        <taxon>Acetobacterales</taxon>
        <taxon>Acetobacteraceae</taxon>
        <taxon>Neoroseomonas</taxon>
    </lineage>
</organism>